<name>D3PHC8_LEPSM</name>
<evidence type="ECO:0000313" key="2">
    <source>
        <dbReference type="EMBL" id="ADD37964.1"/>
    </source>
</evidence>
<gene>
    <name evidence="2" type="primary">CUO7</name>
</gene>
<organism evidence="2">
    <name type="scientific">Lepeophtheirus salmonis</name>
    <name type="common">Salmon louse</name>
    <name type="synonym">Caligus salmonis</name>
    <dbReference type="NCBI Taxonomy" id="72036"/>
    <lineage>
        <taxon>Eukaryota</taxon>
        <taxon>Metazoa</taxon>
        <taxon>Ecdysozoa</taxon>
        <taxon>Arthropoda</taxon>
        <taxon>Crustacea</taxon>
        <taxon>Multicrustacea</taxon>
        <taxon>Hexanauplia</taxon>
        <taxon>Copepoda</taxon>
        <taxon>Siphonostomatoida</taxon>
        <taxon>Caligidae</taxon>
        <taxon>Lepeophtheirus</taxon>
    </lineage>
</organism>
<dbReference type="OrthoDB" id="6355773at2759"/>
<sequence>MNSFNNLAFIQQEVVTPTEEIPLEQGQEEKNIEISTTTTATTTNIITTTTTTISTATTTTTTITTTSTTAPPSQAQDISTPSIADFLSPTEEPIFVSSPIAAPESSFAPVEGPAYASNPIELPINGPLLVEDPIILPAVKPVEPLVSPISTFQFHAQNEFGEYKYGFSNPTASKNEIKVDGIVRGSYSYIDANGEFQITNYISDALGFRVSSSNLPAPLNDVPLAAEANMRSLVQHTYLPYAVNYGYQNPSRALPLPEVPDSPAYVPPPYSYADPTGKVKNVPSISSIVHLNSHDVSSKEDYVYLPYASQHPYYYNLD</sequence>
<dbReference type="AlphaFoldDB" id="D3PHC8"/>
<dbReference type="EMBL" id="BT121034">
    <property type="protein sequence ID" value="ADD37964.1"/>
    <property type="molecule type" value="mRNA"/>
</dbReference>
<dbReference type="InterPro" id="IPR000618">
    <property type="entry name" value="Insect_cuticle"/>
</dbReference>
<dbReference type="PANTHER" id="PTHR10380">
    <property type="entry name" value="CUTICLE PROTEIN"/>
    <property type="match status" value="1"/>
</dbReference>
<keyword evidence="1" id="KW-0193">Cuticle</keyword>
<accession>D3PHC8</accession>
<dbReference type="InterPro" id="IPR050468">
    <property type="entry name" value="Cuticle_Struct_Prot"/>
</dbReference>
<dbReference type="Pfam" id="PF00379">
    <property type="entry name" value="Chitin_bind_4"/>
    <property type="match status" value="1"/>
</dbReference>
<dbReference type="PANTHER" id="PTHR10380:SF196">
    <property type="entry name" value="CUTICULAR PROTEIN 72EA"/>
    <property type="match status" value="1"/>
</dbReference>
<reference evidence="2" key="1">
    <citation type="submission" date="2010-03" db="EMBL/GenBank/DDBJ databases">
        <title>Atlantic Lepeophtheirus salmonis ESTs and full-length cDNAs.</title>
        <authorList>
            <person name="Yasuike M."/>
            <person name="von Schalburg K."/>
            <person name="Cooper G."/>
            <person name="Leong J."/>
            <person name="Nilsen F."/>
            <person name="Jones S.R.M."/>
            <person name="Koop B.F."/>
        </authorList>
    </citation>
    <scope>NUCLEOTIDE SEQUENCE</scope>
    <source>
        <strain evidence="2">Atlantic form</strain>
        <tissue evidence="2">Mixed tissue</tissue>
    </source>
</reference>
<proteinExistence type="evidence at transcript level"/>
<dbReference type="GO" id="GO:0008010">
    <property type="term" value="F:structural constituent of chitin-based larval cuticle"/>
    <property type="evidence" value="ECO:0007669"/>
    <property type="project" value="TreeGrafter"/>
</dbReference>
<protein>
    <submittedName>
        <fullName evidence="2">Cuticle protein 7</fullName>
    </submittedName>
</protein>
<evidence type="ECO:0000256" key="1">
    <source>
        <dbReference type="PROSITE-ProRule" id="PRU00497"/>
    </source>
</evidence>
<dbReference type="PROSITE" id="PS51155">
    <property type="entry name" value="CHIT_BIND_RR_2"/>
    <property type="match status" value="1"/>
</dbReference>
<dbReference type="GO" id="GO:0062129">
    <property type="term" value="C:chitin-based extracellular matrix"/>
    <property type="evidence" value="ECO:0007669"/>
    <property type="project" value="TreeGrafter"/>
</dbReference>